<dbReference type="STRING" id="238.BBD35_08495"/>
<feature type="transmembrane region" description="Helical" evidence="7">
    <location>
        <begin position="115"/>
        <end position="133"/>
    </location>
</feature>
<name>A0A1T3FHH6_ELIME</name>
<feature type="transmembrane region" description="Helical" evidence="7">
    <location>
        <begin position="290"/>
        <end position="310"/>
    </location>
</feature>
<gene>
    <name evidence="8" type="ORF">BMF97_15245</name>
</gene>
<keyword evidence="5 7" id="KW-1133">Transmembrane helix</keyword>
<evidence type="ECO:0000256" key="7">
    <source>
        <dbReference type="SAM" id="Phobius"/>
    </source>
</evidence>
<evidence type="ECO:0000256" key="6">
    <source>
        <dbReference type="ARBA" id="ARBA00023136"/>
    </source>
</evidence>
<organism evidence="8 9">
    <name type="scientific">Elizabethkingia meningoseptica</name>
    <name type="common">Chryseobacterium meningosepticum</name>
    <dbReference type="NCBI Taxonomy" id="238"/>
    <lineage>
        <taxon>Bacteria</taxon>
        <taxon>Pseudomonadati</taxon>
        <taxon>Bacteroidota</taxon>
        <taxon>Flavobacteriia</taxon>
        <taxon>Flavobacteriales</taxon>
        <taxon>Weeksellaceae</taxon>
        <taxon>Elizabethkingia</taxon>
    </lineage>
</organism>
<dbReference type="InterPro" id="IPR050833">
    <property type="entry name" value="Poly_Biosynth_Transport"/>
</dbReference>
<feature type="transmembrane region" description="Helical" evidence="7">
    <location>
        <begin position="363"/>
        <end position="394"/>
    </location>
</feature>
<dbReference type="Pfam" id="PF13440">
    <property type="entry name" value="Polysacc_synt_3"/>
    <property type="match status" value="1"/>
</dbReference>
<feature type="transmembrane region" description="Helical" evidence="7">
    <location>
        <begin position="443"/>
        <end position="464"/>
    </location>
</feature>
<keyword evidence="6 7" id="KW-0472">Membrane</keyword>
<feature type="transmembrane region" description="Helical" evidence="7">
    <location>
        <begin position="79"/>
        <end position="103"/>
    </location>
</feature>
<sequence length="478" mass="54560">MELKQQATKGAFWAFIEQFSAQLIAFGVNLVLARLLMPEDFGTIALFNVVMSVSSVLINGGLTSSLIRTQDVDDRDLSTVFWFNIGASCLIYCFIFISTPWIAAFYNKPILTNLIRVYAIVLIVDSFVGVQGIRFEKELDFKTTFRIKLPSILIGGISGILFAWQGFGVWSLVYSAIIKNVISTLQYWFYSNWRPSFLFDKGKFRYHFTFGVRMTLSSLLDVIFNNIFTIVIGKKFSSVELGYYDRADGLKQLPVNNIAMTLNRVSYPLFSKISHDNISLRNVYQKMLKLVIFIIAPIIAIMIIEAFPLIRFLLTDKWLPAVPYFQILSLAGLLYPIHAYNLNILQIKGRSDLFLKLEILKKVLVVVVILLLIPLGMYGLVWAQVVVSILALFINTFFTGKFLNYNVFQQIKDLLPSIGVAAFVGVLLWFLDKNILYSQKDLTRIIVLTPLYLIIYFGITYMLGFKELSLIKKLILKK</sequence>
<keyword evidence="3" id="KW-1003">Cell membrane</keyword>
<evidence type="ECO:0000256" key="4">
    <source>
        <dbReference type="ARBA" id="ARBA00022692"/>
    </source>
</evidence>
<dbReference type="CDD" id="cd13127">
    <property type="entry name" value="MATE_tuaB_like"/>
    <property type="match status" value="1"/>
</dbReference>
<dbReference type="PANTHER" id="PTHR30250:SF10">
    <property type="entry name" value="LIPOPOLYSACCHARIDE BIOSYNTHESIS PROTEIN WZXC"/>
    <property type="match status" value="1"/>
</dbReference>
<evidence type="ECO:0000256" key="5">
    <source>
        <dbReference type="ARBA" id="ARBA00022989"/>
    </source>
</evidence>
<evidence type="ECO:0000256" key="3">
    <source>
        <dbReference type="ARBA" id="ARBA00022475"/>
    </source>
</evidence>
<feature type="transmembrane region" description="Helical" evidence="7">
    <location>
        <begin position="44"/>
        <end position="67"/>
    </location>
</feature>
<evidence type="ECO:0000256" key="1">
    <source>
        <dbReference type="ARBA" id="ARBA00004651"/>
    </source>
</evidence>
<dbReference type="RefSeq" id="WP_070904225.1">
    <property type="nucleotide sequence ID" value="NZ_CP016378.1"/>
</dbReference>
<dbReference type="GO" id="GO:0005886">
    <property type="term" value="C:plasma membrane"/>
    <property type="evidence" value="ECO:0007669"/>
    <property type="project" value="UniProtKB-SubCell"/>
</dbReference>
<accession>A0A1T3FHH6</accession>
<dbReference type="AlphaFoldDB" id="A0A1T3FHH6"/>
<feature type="transmembrane region" description="Helical" evidence="7">
    <location>
        <begin position="414"/>
        <end position="431"/>
    </location>
</feature>
<evidence type="ECO:0000256" key="2">
    <source>
        <dbReference type="ARBA" id="ARBA00007430"/>
    </source>
</evidence>
<keyword evidence="9" id="KW-1185">Reference proteome</keyword>
<reference evidence="8 9" key="1">
    <citation type="submission" date="2016-11" db="EMBL/GenBank/DDBJ databases">
        <title>Genome sequence and comparative genomic analysis of clinical strain Elizabethkingia meningoseptica 61421 PRCM.</title>
        <authorList>
            <person name="Wang M."/>
            <person name="Hu S."/>
            <person name="Cao L."/>
            <person name="Jiang T."/>
            <person name="Zhou Y."/>
            <person name="Ming D."/>
        </authorList>
    </citation>
    <scope>NUCLEOTIDE SEQUENCE [LARGE SCALE GENOMIC DNA]</scope>
    <source>
        <strain evidence="8 9">61421 PRCM</strain>
    </source>
</reference>
<comment type="similarity">
    <text evidence="2">Belongs to the polysaccharide synthase family.</text>
</comment>
<feature type="transmembrane region" description="Helical" evidence="7">
    <location>
        <begin position="12"/>
        <end position="32"/>
    </location>
</feature>
<comment type="caution">
    <text evidence="8">The sequence shown here is derived from an EMBL/GenBank/DDBJ whole genome shotgun (WGS) entry which is preliminary data.</text>
</comment>
<dbReference type="EMBL" id="MPOG01000016">
    <property type="protein sequence ID" value="OOH93779.1"/>
    <property type="molecule type" value="Genomic_DNA"/>
</dbReference>
<protein>
    <submittedName>
        <fullName evidence="8">Lipopolysaccharide biosynthesis protein</fullName>
    </submittedName>
</protein>
<dbReference type="Proteomes" id="UP000188947">
    <property type="component" value="Unassembled WGS sequence"/>
</dbReference>
<keyword evidence="4 7" id="KW-0812">Transmembrane</keyword>
<evidence type="ECO:0000313" key="8">
    <source>
        <dbReference type="EMBL" id="OOH93779.1"/>
    </source>
</evidence>
<proteinExistence type="inferred from homology"/>
<comment type="subcellular location">
    <subcellularLocation>
        <location evidence="1">Cell membrane</location>
        <topology evidence="1">Multi-pass membrane protein</topology>
    </subcellularLocation>
</comment>
<feature type="transmembrane region" description="Helical" evidence="7">
    <location>
        <begin position="145"/>
        <end position="164"/>
    </location>
</feature>
<dbReference type="PANTHER" id="PTHR30250">
    <property type="entry name" value="PST FAMILY PREDICTED COLANIC ACID TRANSPORTER"/>
    <property type="match status" value="1"/>
</dbReference>
<evidence type="ECO:0000313" key="9">
    <source>
        <dbReference type="Proteomes" id="UP000188947"/>
    </source>
</evidence>
<dbReference type="OrthoDB" id="9770347at2"/>
<feature type="transmembrane region" description="Helical" evidence="7">
    <location>
        <begin position="322"/>
        <end position="342"/>
    </location>
</feature>